<keyword evidence="5 6" id="KW-0249">Electron transport</keyword>
<accession>A0A562J2P6</accession>
<comment type="cofactor">
    <cofactor evidence="6">
        <name>FMN</name>
        <dbReference type="ChEBI" id="CHEBI:58210"/>
    </cofactor>
</comment>
<keyword evidence="6" id="KW-0997">Cell inner membrane</keyword>
<keyword evidence="6 7" id="KW-1133">Transmembrane helix</keyword>
<keyword evidence="10" id="KW-1185">Reference proteome</keyword>
<dbReference type="InterPro" id="IPR010209">
    <property type="entry name" value="Ion_transpt_RnfG/RsxG"/>
</dbReference>
<keyword evidence="2 6" id="KW-0597">Phosphoprotein</keyword>
<proteinExistence type="inferred from homology"/>
<keyword evidence="6" id="KW-1278">Translocase</keyword>
<comment type="similarity">
    <text evidence="6">Belongs to the RnfG family.</text>
</comment>
<comment type="subunit">
    <text evidence="6">The complex is composed of six subunits: RnfA, RnfB, RnfC, RnfD, RnfE and RnfG.</text>
</comment>
<dbReference type="PIRSF" id="PIRSF006091">
    <property type="entry name" value="E_trnsport_RnfG"/>
    <property type="match status" value="1"/>
</dbReference>
<dbReference type="GO" id="GO:0022900">
    <property type="term" value="P:electron transport chain"/>
    <property type="evidence" value="ECO:0007669"/>
    <property type="project" value="UniProtKB-UniRule"/>
</dbReference>
<dbReference type="AlphaFoldDB" id="A0A562J2P6"/>
<organism evidence="9 10">
    <name type="scientific">Azomonas agilis</name>
    <dbReference type="NCBI Taxonomy" id="116849"/>
    <lineage>
        <taxon>Bacteria</taxon>
        <taxon>Pseudomonadati</taxon>
        <taxon>Pseudomonadota</taxon>
        <taxon>Gammaproteobacteria</taxon>
        <taxon>Pseudomonadales</taxon>
        <taxon>Pseudomonadaceae</taxon>
        <taxon>Azomonas</taxon>
    </lineage>
</organism>
<dbReference type="HAMAP" id="MF_00479">
    <property type="entry name" value="RsxG_RnfG"/>
    <property type="match status" value="1"/>
</dbReference>
<comment type="subcellular location">
    <subcellularLocation>
        <location evidence="6">Cell inner membrane</location>
        <topology evidence="6">Single-pass membrane protein</topology>
    </subcellularLocation>
</comment>
<reference evidence="9 10" key="1">
    <citation type="submission" date="2019-07" db="EMBL/GenBank/DDBJ databases">
        <title>Genomic Encyclopedia of Type Strains, Phase I: the one thousand microbial genomes (KMG-I) project.</title>
        <authorList>
            <person name="Kyrpides N."/>
        </authorList>
    </citation>
    <scope>NUCLEOTIDE SEQUENCE [LARGE SCALE GENOMIC DNA]</scope>
    <source>
        <strain evidence="9 10">DSM 375</strain>
    </source>
</reference>
<name>A0A562J2P6_9GAMM</name>
<dbReference type="NCBIfam" id="TIGR01947">
    <property type="entry name" value="rnfG"/>
    <property type="match status" value="1"/>
</dbReference>
<evidence type="ECO:0000313" key="9">
    <source>
        <dbReference type="EMBL" id="TWH77417.1"/>
    </source>
</evidence>
<keyword evidence="6 7" id="KW-0812">Transmembrane</keyword>
<dbReference type="RefSeq" id="WP_144570083.1">
    <property type="nucleotide sequence ID" value="NZ_VLKG01000001.1"/>
</dbReference>
<dbReference type="Proteomes" id="UP000319627">
    <property type="component" value="Unassembled WGS sequence"/>
</dbReference>
<dbReference type="GO" id="GO:0005886">
    <property type="term" value="C:plasma membrane"/>
    <property type="evidence" value="ECO:0007669"/>
    <property type="project" value="UniProtKB-SubCell"/>
</dbReference>
<dbReference type="SMART" id="SM00900">
    <property type="entry name" value="FMN_bind"/>
    <property type="match status" value="1"/>
</dbReference>
<dbReference type="OrthoDB" id="9784165at2"/>
<evidence type="ECO:0000256" key="1">
    <source>
        <dbReference type="ARBA" id="ARBA00022448"/>
    </source>
</evidence>
<evidence type="ECO:0000259" key="8">
    <source>
        <dbReference type="SMART" id="SM00900"/>
    </source>
</evidence>
<dbReference type="NCBIfam" id="NF002519">
    <property type="entry name" value="PRK01908.1"/>
    <property type="match status" value="1"/>
</dbReference>
<comment type="caution">
    <text evidence="9">The sequence shown here is derived from an EMBL/GenBank/DDBJ whole genome shotgun (WGS) entry which is preliminary data.</text>
</comment>
<evidence type="ECO:0000256" key="5">
    <source>
        <dbReference type="ARBA" id="ARBA00022982"/>
    </source>
</evidence>
<keyword evidence="6 7" id="KW-0472">Membrane</keyword>
<keyword evidence="3 6" id="KW-0285">Flavoprotein</keyword>
<evidence type="ECO:0000256" key="2">
    <source>
        <dbReference type="ARBA" id="ARBA00022553"/>
    </source>
</evidence>
<dbReference type="GO" id="GO:0010181">
    <property type="term" value="F:FMN binding"/>
    <property type="evidence" value="ECO:0007669"/>
    <property type="project" value="InterPro"/>
</dbReference>
<dbReference type="Pfam" id="PF04205">
    <property type="entry name" value="FMN_bind"/>
    <property type="match status" value="1"/>
</dbReference>
<keyword evidence="6" id="KW-1003">Cell membrane</keyword>
<evidence type="ECO:0000313" key="10">
    <source>
        <dbReference type="Proteomes" id="UP000319627"/>
    </source>
</evidence>
<feature type="domain" description="FMN-binding" evidence="8">
    <location>
        <begin position="127"/>
        <end position="219"/>
    </location>
</feature>
<keyword evidence="1 6" id="KW-0813">Transport</keyword>
<comment type="function">
    <text evidence="6">Part of a membrane-bound complex that couples electron transfer with translocation of ions across the membrane.</text>
</comment>
<dbReference type="GO" id="GO:0009055">
    <property type="term" value="F:electron transfer activity"/>
    <property type="evidence" value="ECO:0007669"/>
    <property type="project" value="InterPro"/>
</dbReference>
<evidence type="ECO:0000256" key="7">
    <source>
        <dbReference type="SAM" id="Phobius"/>
    </source>
</evidence>
<feature type="transmembrane region" description="Helical" evidence="7">
    <location>
        <begin position="38"/>
        <end position="60"/>
    </location>
</feature>
<protein>
    <recommendedName>
        <fullName evidence="6">Ion-translocating oxidoreductase complex subunit G</fullName>
        <ecNumber evidence="6">7.-.-.-</ecNumber>
    </recommendedName>
    <alternativeName>
        <fullName evidence="6">Rnf electron transport complex subunit G</fullName>
    </alternativeName>
</protein>
<dbReference type="PANTHER" id="PTHR36118:SF1">
    <property type="entry name" value="ION-TRANSLOCATING OXIDOREDUCTASE COMPLEX SUBUNIT G"/>
    <property type="match status" value="1"/>
</dbReference>
<dbReference type="InterPro" id="IPR007329">
    <property type="entry name" value="FMN-bd"/>
</dbReference>
<keyword evidence="4 6" id="KW-0288">FMN</keyword>
<feature type="modified residue" description="FMN phosphoryl threonine" evidence="6">
    <location>
        <position position="202"/>
    </location>
</feature>
<dbReference type="PANTHER" id="PTHR36118">
    <property type="entry name" value="ION-TRANSLOCATING OXIDOREDUCTASE COMPLEX SUBUNIT G"/>
    <property type="match status" value="1"/>
</dbReference>
<gene>
    <name evidence="6" type="primary">rnfG</name>
    <name evidence="9" type="ORF">LX59_00334</name>
</gene>
<dbReference type="EMBL" id="VLKG01000001">
    <property type="protein sequence ID" value="TWH77417.1"/>
    <property type="molecule type" value="Genomic_DNA"/>
</dbReference>
<evidence type="ECO:0000256" key="3">
    <source>
        <dbReference type="ARBA" id="ARBA00022630"/>
    </source>
</evidence>
<dbReference type="EC" id="7.-.-.-" evidence="6"/>
<evidence type="ECO:0000256" key="4">
    <source>
        <dbReference type="ARBA" id="ARBA00022643"/>
    </source>
</evidence>
<evidence type="ECO:0000256" key="6">
    <source>
        <dbReference type="HAMAP-Rule" id="MF_00479"/>
    </source>
</evidence>
<sequence length="233" mass="25544">MTENTCPNSAVPTEPAAPGSLNARIKARLDEWRPKVEYQGGSLGAICGLVAFLLLLGNVVTKDQIEREQIADRLVVLRQVLPAELYDNNPLTDAMMVQDNELGQVEVYPARKDGKITAIVFRVSNIGYAGPIDQLIALSSEGEILGTRILAHKETPGLADKIEITRSDWITVFNGLSLKNTPMKDWGVKKDGGRFDQFAGATITPRAIVKSVVQALQFQERQAARFTSEEVKP</sequence>